<accession>A0A1J4MH20</accession>
<protein>
    <recommendedName>
        <fullName evidence="9">Anamorsin homolog</fullName>
    </recommendedName>
    <alternativeName>
        <fullName evidence="9">Fe-S cluster assembly protein DRE2 homolog</fullName>
    </alternativeName>
</protein>
<evidence type="ECO:0000256" key="7">
    <source>
        <dbReference type="ARBA" id="ARBA00023014"/>
    </source>
</evidence>
<keyword evidence="9" id="KW-0001">2Fe-2S</keyword>
<evidence type="ECO:0000256" key="1">
    <source>
        <dbReference type="ARBA" id="ARBA00001966"/>
    </source>
</evidence>
<dbReference type="GO" id="GO:0016226">
    <property type="term" value="P:iron-sulfur cluster assembly"/>
    <property type="evidence" value="ECO:0007669"/>
    <property type="project" value="UniProtKB-UniRule"/>
</dbReference>
<dbReference type="HAMAP" id="MF_03115">
    <property type="entry name" value="Anamorsin"/>
    <property type="match status" value="1"/>
</dbReference>
<keyword evidence="5 9" id="KW-0479">Metal-binding</keyword>
<evidence type="ECO:0000256" key="5">
    <source>
        <dbReference type="ARBA" id="ARBA00022723"/>
    </source>
</evidence>
<dbReference type="PANTHER" id="PTHR13273">
    <property type="entry name" value="ANAMORSIN"/>
    <property type="match status" value="1"/>
</dbReference>
<evidence type="ECO:0000256" key="8">
    <source>
        <dbReference type="ARBA" id="ARBA00023128"/>
    </source>
</evidence>
<feature type="short sequence motif" description="Cx2C motif 1" evidence="9">
    <location>
        <begin position="208"/>
        <end position="211"/>
    </location>
</feature>
<feature type="binding site" evidence="9">
    <location>
        <position position="222"/>
    </location>
    <ligand>
        <name>[4Fe-4S] cluster</name>
        <dbReference type="ChEBI" id="CHEBI:49883"/>
    </ligand>
</feature>
<dbReference type="InterPro" id="IPR007785">
    <property type="entry name" value="Anamorsin"/>
</dbReference>
<comment type="cofactor">
    <cofactor evidence="1 9">
        <name>[4Fe-4S] cluster</name>
        <dbReference type="ChEBI" id="CHEBI:49883"/>
    </cofactor>
</comment>
<dbReference type="GO" id="GO:0046872">
    <property type="term" value="F:metal ion binding"/>
    <property type="evidence" value="ECO:0007669"/>
    <property type="project" value="UniProtKB-KW"/>
</dbReference>
<dbReference type="Proteomes" id="UP000186804">
    <property type="component" value="Unassembled WGS sequence"/>
</dbReference>
<organism evidence="11 12">
    <name type="scientific">Cryptosporidium andersoni</name>
    <dbReference type="NCBI Taxonomy" id="117008"/>
    <lineage>
        <taxon>Eukaryota</taxon>
        <taxon>Sar</taxon>
        <taxon>Alveolata</taxon>
        <taxon>Apicomplexa</taxon>
        <taxon>Conoidasida</taxon>
        <taxon>Coccidia</taxon>
        <taxon>Eucoccidiorida</taxon>
        <taxon>Eimeriorina</taxon>
        <taxon>Cryptosporidiidae</taxon>
        <taxon>Cryptosporidium</taxon>
    </lineage>
</organism>
<comment type="similarity">
    <text evidence="2 9">Belongs to the anamorsin family.</text>
</comment>
<feature type="binding site" evidence="9">
    <location>
        <position position="172"/>
    </location>
    <ligand>
        <name>[2Fe-2S] cluster</name>
        <dbReference type="ChEBI" id="CHEBI:190135"/>
    </ligand>
</feature>
<comment type="domain">
    <text evidence="9">The twin Cx2C motifs are involved in the recognition by the mitochondrial MIA40-ERV1 disulfide relay system. The formation of 2 disulfide bonds in the Cx2C motifs through dithiol/disulfide exchange reactions effectively traps the protein in the mitochondrial intermembrane space.</text>
</comment>
<evidence type="ECO:0000256" key="4">
    <source>
        <dbReference type="ARBA" id="ARBA00022490"/>
    </source>
</evidence>
<evidence type="ECO:0000256" key="3">
    <source>
        <dbReference type="ARBA" id="ARBA00022485"/>
    </source>
</evidence>
<feature type="short sequence motif" description="Cx2C motif 2" evidence="9">
    <location>
        <begin position="219"/>
        <end position="222"/>
    </location>
</feature>
<dbReference type="VEuPathDB" id="CryptoDB:cand_018200"/>
<comment type="caution">
    <text evidence="11">The sequence shown here is derived from an EMBL/GenBank/DDBJ whole genome shotgun (WGS) entry which is preliminary data.</text>
</comment>
<feature type="binding site" evidence="9">
    <location>
        <position position="177"/>
    </location>
    <ligand>
        <name>[2Fe-2S] cluster</name>
        <dbReference type="ChEBI" id="CHEBI:190135"/>
    </ligand>
</feature>
<feature type="binding site" evidence="9">
    <location>
        <position position="211"/>
    </location>
    <ligand>
        <name>[4Fe-4S] cluster</name>
        <dbReference type="ChEBI" id="CHEBI:49883"/>
    </ligand>
</feature>
<evidence type="ECO:0000256" key="9">
    <source>
        <dbReference type="HAMAP-Rule" id="MF_03115"/>
    </source>
</evidence>
<dbReference type="AlphaFoldDB" id="A0A1J4MH20"/>
<dbReference type="GO" id="GO:0005758">
    <property type="term" value="C:mitochondrial intermembrane space"/>
    <property type="evidence" value="ECO:0007669"/>
    <property type="project" value="UniProtKB-SubCell"/>
</dbReference>
<comment type="subcellular location">
    <subcellularLocation>
        <location evidence="9">Cytoplasm</location>
    </subcellularLocation>
    <subcellularLocation>
        <location evidence="9">Mitochondrion intermembrane space</location>
    </subcellularLocation>
</comment>
<dbReference type="GO" id="GO:0009055">
    <property type="term" value="F:electron transfer activity"/>
    <property type="evidence" value="ECO:0007669"/>
    <property type="project" value="UniProtKB-UniRule"/>
</dbReference>
<evidence type="ECO:0000313" key="11">
    <source>
        <dbReference type="EMBL" id="OII73537.1"/>
    </source>
</evidence>
<comment type="subunit">
    <text evidence="9">Monomer.</text>
</comment>
<dbReference type="OrthoDB" id="311633at2759"/>
<keyword evidence="6 9" id="KW-0408">Iron</keyword>
<evidence type="ECO:0000256" key="2">
    <source>
        <dbReference type="ARBA" id="ARBA00008169"/>
    </source>
</evidence>
<dbReference type="InterPro" id="IPR046408">
    <property type="entry name" value="CIAPIN1"/>
</dbReference>
<dbReference type="PANTHER" id="PTHR13273:SF14">
    <property type="entry name" value="ANAMORSIN"/>
    <property type="match status" value="1"/>
</dbReference>
<evidence type="ECO:0000313" key="12">
    <source>
        <dbReference type="Proteomes" id="UP000186804"/>
    </source>
</evidence>
<feature type="binding site" evidence="9">
    <location>
        <position position="175"/>
    </location>
    <ligand>
        <name>[2Fe-2S] cluster</name>
        <dbReference type="ChEBI" id="CHEBI:190135"/>
    </ligand>
</feature>
<keyword evidence="8 9" id="KW-0496">Mitochondrion</keyword>
<comment type="cofactor">
    <cofactor evidence="9">
        <name>[2Fe-2S] cluster</name>
        <dbReference type="ChEBI" id="CHEBI:190135"/>
    </cofactor>
</comment>
<sequence length="269" mass="30076">MSVQCLILVDQKDEYISRVLDYISKSGIVEYIENIESLINHNHEYSELWIVGSPDYISYMTSFIYLQDIYKVVRLGGVVKIICSVDLGIQDIKKNALFSGFINMDRTESNILLEDGDVKLNQILSFTKPTWELGEAHAILDDIAFEQTLPSMESYIQLGKGKESCSNKIRACSNCTCGRSKLEEEVGIEEARRIYLEKAKIGTARSSCGNCYKGDAFRCSGCPYRGMPAFKPGEKVQLLDKSKSLDVDIDQFSETVIGNIASGEKVKLG</sequence>
<comment type="domain">
    <text evidence="9">The N-terminal domain has structural similarity with S-adenosyl-L-methionine-dependent methyltransferases, but does not bind S-adenosyl-L-methionine. It is required for correct assembly of the 2 Fe-S clusters.</text>
</comment>
<gene>
    <name evidence="11" type="ORF">cand_018200</name>
</gene>
<dbReference type="EMBL" id="LRBS01000101">
    <property type="protein sequence ID" value="OII73537.1"/>
    <property type="molecule type" value="Genomic_DNA"/>
</dbReference>
<feature type="region of interest" description="Fe-S binding site B" evidence="9">
    <location>
        <begin position="208"/>
        <end position="222"/>
    </location>
</feature>
<dbReference type="RefSeq" id="XP_067067193.1">
    <property type="nucleotide sequence ID" value="XM_067212054.1"/>
</dbReference>
<dbReference type="GO" id="GO:0051539">
    <property type="term" value="F:4 iron, 4 sulfur cluster binding"/>
    <property type="evidence" value="ECO:0007669"/>
    <property type="project" value="UniProtKB-KW"/>
</dbReference>
<comment type="domain">
    <text evidence="9">The C-terminal domain binds 2 Fe-S clusters but is otherwise mostly in an intrinsically disordered conformation.</text>
</comment>
<name>A0A1J4MH20_9CRYT</name>
<keyword evidence="3 9" id="KW-0004">4Fe-4S</keyword>
<keyword evidence="7 9" id="KW-0411">Iron-sulfur</keyword>
<feature type="binding site" evidence="9">
    <location>
        <position position="219"/>
    </location>
    <ligand>
        <name>[4Fe-4S] cluster</name>
        <dbReference type="ChEBI" id="CHEBI:49883"/>
    </ligand>
</feature>
<dbReference type="GO" id="GO:0051537">
    <property type="term" value="F:2 iron, 2 sulfur cluster binding"/>
    <property type="evidence" value="ECO:0007669"/>
    <property type="project" value="UniProtKB-UniRule"/>
</dbReference>
<keyword evidence="12" id="KW-1185">Reference proteome</keyword>
<reference evidence="11 12" key="1">
    <citation type="submission" date="2016-10" db="EMBL/GenBank/DDBJ databases">
        <title>Reductive evolution of mitochondrial metabolism and differential evolution of invasion-related proteins in Cryptosporidium.</title>
        <authorList>
            <person name="Liu S."/>
            <person name="Roellig D.M."/>
            <person name="Guo Y."/>
            <person name="Li N."/>
            <person name="Frace M.A."/>
            <person name="Tang K."/>
            <person name="Zhang L."/>
            <person name="Feng Y."/>
            <person name="Xiao L."/>
        </authorList>
    </citation>
    <scope>NUCLEOTIDE SEQUENCE [LARGE SCALE GENOMIC DNA]</scope>
    <source>
        <strain evidence="11">30847</strain>
    </source>
</reference>
<feature type="domain" description="Anamorsin C-terminal" evidence="10">
    <location>
        <begin position="163"/>
        <end position="238"/>
    </location>
</feature>
<dbReference type="Pfam" id="PF05093">
    <property type="entry name" value="CIAPIN1"/>
    <property type="match status" value="1"/>
</dbReference>
<evidence type="ECO:0000256" key="6">
    <source>
        <dbReference type="ARBA" id="ARBA00023004"/>
    </source>
</evidence>
<feature type="binding site" evidence="9">
    <location>
        <position position="165"/>
    </location>
    <ligand>
        <name>[2Fe-2S] cluster</name>
        <dbReference type="ChEBI" id="CHEBI:190135"/>
    </ligand>
</feature>
<evidence type="ECO:0000259" key="10">
    <source>
        <dbReference type="Pfam" id="PF05093"/>
    </source>
</evidence>
<proteinExistence type="inferred from homology"/>
<keyword evidence="4 9" id="KW-0963">Cytoplasm</keyword>
<comment type="caution">
    <text evidence="9">Lacks conserved residue(s) required for the propagation of feature annotation.</text>
</comment>
<comment type="function">
    <text evidence="9">Component of the cytosolic iron-sulfur (Fe-S) protein assembly (CIA) machinery. Required for the maturation of extramitochondrial Fe-S proteins. Part of an electron transfer chain functioning in an early step of cytosolic Fe-S biogenesis, facilitating the de novo assembly of a [4Fe-4S] cluster on the cytosolic Fe-S scaffold complex. Electrons are transferred from NADPH via a FAD- and FMN-containing diflavin oxidoreductase. Together with the diflavin oxidoreductase, also required for the assembly of the diferric tyrosyl radical cofactor of ribonucleotide reductase (RNR), probably by providing electrons for reduction during radical cofactor maturation in the catalytic small subunit.</text>
</comment>
<dbReference type="GeneID" id="92366005"/>
<feature type="binding site" evidence="9">
    <location>
        <position position="208"/>
    </location>
    <ligand>
        <name>[4Fe-4S] cluster</name>
        <dbReference type="ChEBI" id="CHEBI:49883"/>
    </ligand>
</feature>